<dbReference type="EMBL" id="JAGMVJ010000016">
    <property type="protein sequence ID" value="KAH7079799.1"/>
    <property type="molecule type" value="Genomic_DNA"/>
</dbReference>
<feature type="domain" description="Alpha-L-arabinofuranosidase C-terminal" evidence="9">
    <location>
        <begin position="482"/>
        <end position="658"/>
    </location>
</feature>
<evidence type="ECO:0000256" key="3">
    <source>
        <dbReference type="ARBA" id="ARBA00007186"/>
    </source>
</evidence>
<evidence type="ECO:0000256" key="5">
    <source>
        <dbReference type="ARBA" id="ARBA00022729"/>
    </source>
</evidence>
<accession>A0A8K0VV45</accession>
<dbReference type="GO" id="GO:0046556">
    <property type="term" value="F:alpha-L-arabinofuranosidase activity"/>
    <property type="evidence" value="ECO:0007669"/>
    <property type="project" value="UniProtKB-EC"/>
</dbReference>
<evidence type="ECO:0000256" key="7">
    <source>
        <dbReference type="ARBA" id="ARBA00023180"/>
    </source>
</evidence>
<reference evidence="10" key="1">
    <citation type="journal article" date="2021" name="Nat. Commun.">
        <title>Genetic determinants of endophytism in the Arabidopsis root mycobiome.</title>
        <authorList>
            <person name="Mesny F."/>
            <person name="Miyauchi S."/>
            <person name="Thiergart T."/>
            <person name="Pickel B."/>
            <person name="Atanasova L."/>
            <person name="Karlsson M."/>
            <person name="Huettel B."/>
            <person name="Barry K.W."/>
            <person name="Haridas S."/>
            <person name="Chen C."/>
            <person name="Bauer D."/>
            <person name="Andreopoulos W."/>
            <person name="Pangilinan J."/>
            <person name="LaButti K."/>
            <person name="Riley R."/>
            <person name="Lipzen A."/>
            <person name="Clum A."/>
            <person name="Drula E."/>
            <person name="Henrissat B."/>
            <person name="Kohler A."/>
            <person name="Grigoriev I.V."/>
            <person name="Martin F.M."/>
            <person name="Hacquard S."/>
        </authorList>
    </citation>
    <scope>NUCLEOTIDE SEQUENCE</scope>
    <source>
        <strain evidence="10">MPI-SDFR-AT-0120</strain>
    </source>
</reference>
<evidence type="ECO:0000313" key="10">
    <source>
        <dbReference type="EMBL" id="KAH7079799.1"/>
    </source>
</evidence>
<feature type="signal peptide" evidence="8">
    <location>
        <begin position="1"/>
        <end position="19"/>
    </location>
</feature>
<keyword evidence="7" id="KW-0325">Glycoprotein</keyword>
<evidence type="ECO:0000256" key="6">
    <source>
        <dbReference type="ARBA" id="ARBA00022801"/>
    </source>
</evidence>
<evidence type="ECO:0000256" key="8">
    <source>
        <dbReference type="SAM" id="SignalP"/>
    </source>
</evidence>
<comment type="similarity">
    <text evidence="3">Belongs to the glycosyl hydrolase 51 family.</text>
</comment>
<organism evidence="10 11">
    <name type="scientific">Paraphoma chrysanthemicola</name>
    <dbReference type="NCBI Taxonomy" id="798071"/>
    <lineage>
        <taxon>Eukaryota</taxon>
        <taxon>Fungi</taxon>
        <taxon>Dikarya</taxon>
        <taxon>Ascomycota</taxon>
        <taxon>Pezizomycotina</taxon>
        <taxon>Dothideomycetes</taxon>
        <taxon>Pleosporomycetidae</taxon>
        <taxon>Pleosporales</taxon>
        <taxon>Pleosporineae</taxon>
        <taxon>Phaeosphaeriaceae</taxon>
        <taxon>Paraphoma</taxon>
    </lineage>
</organism>
<dbReference type="AlphaFoldDB" id="A0A8K0VV45"/>
<evidence type="ECO:0000313" key="11">
    <source>
        <dbReference type="Proteomes" id="UP000813461"/>
    </source>
</evidence>
<dbReference type="OrthoDB" id="406864at2759"/>
<dbReference type="SMART" id="SM00813">
    <property type="entry name" value="Alpha-L-AF_C"/>
    <property type="match status" value="1"/>
</dbReference>
<dbReference type="UniPathway" id="UPA00667"/>
<dbReference type="PANTHER" id="PTHR31776">
    <property type="entry name" value="ALPHA-L-ARABINOFURANOSIDASE 1"/>
    <property type="match status" value="1"/>
</dbReference>
<proteinExistence type="inferred from homology"/>
<feature type="chain" id="PRO_5035478476" description="non-reducing end alpha-L-arabinofuranosidase" evidence="8">
    <location>
        <begin position="20"/>
        <end position="676"/>
    </location>
</feature>
<evidence type="ECO:0000256" key="4">
    <source>
        <dbReference type="ARBA" id="ARBA00012670"/>
    </source>
</evidence>
<dbReference type="InterPro" id="IPR055235">
    <property type="entry name" value="ASD1_cat"/>
</dbReference>
<gene>
    <name evidence="10" type="ORF">FB567DRAFT_129197</name>
</gene>
<evidence type="ECO:0000256" key="2">
    <source>
        <dbReference type="ARBA" id="ARBA00004834"/>
    </source>
</evidence>
<dbReference type="PANTHER" id="PTHR31776:SF0">
    <property type="entry name" value="ALPHA-L-ARABINOFURANOSIDASE 1"/>
    <property type="match status" value="1"/>
</dbReference>
<keyword evidence="5 8" id="KW-0732">Signal</keyword>
<keyword evidence="11" id="KW-1185">Reference proteome</keyword>
<dbReference type="EC" id="3.2.1.55" evidence="4"/>
<dbReference type="InterPro" id="IPR051563">
    <property type="entry name" value="Glycosyl_Hydrolase_51"/>
</dbReference>
<keyword evidence="6 10" id="KW-0378">Hydrolase</keyword>
<comment type="catalytic activity">
    <reaction evidence="1">
        <text>Hydrolysis of terminal non-reducing alpha-L-arabinofuranoside residues in alpha-L-arabinosides.</text>
        <dbReference type="EC" id="3.2.1.55"/>
    </reaction>
</comment>
<dbReference type="Pfam" id="PF06964">
    <property type="entry name" value="Alpha-L-AF_C"/>
    <property type="match status" value="1"/>
</dbReference>
<evidence type="ECO:0000256" key="1">
    <source>
        <dbReference type="ARBA" id="ARBA00001462"/>
    </source>
</evidence>
<sequence>MAIIGKALVAASCMASALAVDLVVQSTGGNVTGRFGHPYGYGFLHEDINNSGDGGIYAELIQNRAFQYSKQFPVSTAHYFSINGASLSIQELDTPLSKALPASMRVASSNSTGKVGFKNEGYWGIDVRQQKYTGSFWVHGAYEGSFTAALESNLTTDVFASVEIPSKCVAGEWVEHTFELVPEKDAPNSNNTLSIYFDPKGTSGGALDFNLISLFPPTFKNRKNGLRVDLAQALYEMNPHFLRFPGGNMLEGLTLDTYWDWKDSIGPLKDRPGFQGVWGYQQTHGLGMMEYLEWAEDMDLQIVIGVFAGLALDGNYTSKEELQPFIDDALAEIEFVRGPADSKWGSVRASLGHPEPFELNYVEVGNEDWLAGYPGGWESYRQYRFPLFHDAIKAAYPEITVIASSATSDPAGEPPINGPNTVNGLEFPADSLGDYHPYREPDDLVDEFNRFDNDIGHIVGEVAATHVNGGIRWAGALNPYPWWIGAVGEAVSLIGYERNSDRIPGTFYAPVMKNENRFQWPITLLQYTADSKQTTRAVTWYCWSLFAHHPITHTLPASSNSSLGPVYWGAGKDESRNGALVAKLATYNTTDGNPVPISVHFQGVSPGTKAQLTLLTNPGGDPYGYNDPRTGVNIVDTKISILEAGISGAFEFSMPQLSVAVLDTEVGSYNGTYKKW</sequence>
<dbReference type="InterPro" id="IPR010720">
    <property type="entry name" value="Alpha-L-AF_C"/>
</dbReference>
<dbReference type="GO" id="GO:0046373">
    <property type="term" value="P:L-arabinose metabolic process"/>
    <property type="evidence" value="ECO:0007669"/>
    <property type="project" value="InterPro"/>
</dbReference>
<dbReference type="GO" id="GO:0031222">
    <property type="term" value="P:arabinan catabolic process"/>
    <property type="evidence" value="ECO:0007669"/>
    <property type="project" value="UniProtKB-UniPathway"/>
</dbReference>
<dbReference type="SUPFAM" id="SSF51445">
    <property type="entry name" value="(Trans)glycosidases"/>
    <property type="match status" value="1"/>
</dbReference>
<dbReference type="InterPro" id="IPR017853">
    <property type="entry name" value="GH"/>
</dbReference>
<comment type="caution">
    <text evidence="10">The sequence shown here is derived from an EMBL/GenBank/DDBJ whole genome shotgun (WGS) entry which is preliminary data.</text>
</comment>
<name>A0A8K0VV45_9PLEO</name>
<protein>
    <recommendedName>
        <fullName evidence="4">non-reducing end alpha-L-arabinofuranosidase</fullName>
        <ecNumber evidence="4">3.2.1.55</ecNumber>
    </recommendedName>
</protein>
<evidence type="ECO:0000259" key="9">
    <source>
        <dbReference type="SMART" id="SM00813"/>
    </source>
</evidence>
<dbReference type="Gene3D" id="3.20.20.80">
    <property type="entry name" value="Glycosidases"/>
    <property type="match status" value="1"/>
</dbReference>
<dbReference type="Proteomes" id="UP000813461">
    <property type="component" value="Unassembled WGS sequence"/>
</dbReference>
<dbReference type="Pfam" id="PF22848">
    <property type="entry name" value="ASD1_dom"/>
    <property type="match status" value="1"/>
</dbReference>
<comment type="pathway">
    <text evidence="2">Glycan metabolism; L-arabinan degradation.</text>
</comment>